<evidence type="ECO:0000313" key="2">
    <source>
        <dbReference type="Proteomes" id="UP000034457"/>
    </source>
</evidence>
<proteinExistence type="predicted"/>
<organism evidence="1 2">
    <name type="scientific">Candidatus Roizmanbacteria bacterium GW2011_GWA2_35_19</name>
    <dbReference type="NCBI Taxonomy" id="1618478"/>
    <lineage>
        <taxon>Bacteria</taxon>
        <taxon>Candidatus Roizmaniibacteriota</taxon>
    </lineage>
</organism>
<gene>
    <name evidence="1" type="ORF">UR68_C0040G0008</name>
</gene>
<comment type="caution">
    <text evidence="1">The sequence shown here is derived from an EMBL/GenBank/DDBJ whole genome shotgun (WGS) entry which is preliminary data.</text>
</comment>
<dbReference type="EMBL" id="LBQC01000040">
    <property type="protein sequence ID" value="KKP70621.1"/>
    <property type="molecule type" value="Genomic_DNA"/>
</dbReference>
<dbReference type="STRING" id="1618478.UR68_C0040G0008"/>
<sequence>MKNKKGEIATLLTLGLVLVGGIITLASSFFINNQKNIALNSKADAPKVENCIFAAKEACNNNYLKVCKNDTDCVECANKGGGMTRYRCPEKSDDSQFFEEQLGEPLQGEEAAFCDGQNECGSNGAYDCKLDLGCNYNACKDKGKTRAFGCWVKNSTEFFGCLGSPCSAVKISGTSLVPESGPFDSVQTCKGGSYNKPITNCEEYCGVGLCQPCVINGITKYECIITAKPPPNLGACVKLRTYKKAQNCINDPESEDDTKCTQCMYLGAIRYEYGGPGPTQGAFPKPTINKITCVSPDYCANKISEGNYKSCERVSGYGTFYEFDPTYIIANNLSCEDDTKVCCKKSNTGGGVNTPTPKITCLSPYICAIKTRFSNNAQRCSLLNTSNITYIPATNTNLSCGDINKVCCEKAIPSAQENLPGAANVEPINQTEVPTPTFIIDQSCHLQNCSNVTGLQFAYKCKSYQNVEGVKSCNGTSYYKTLSDCNNQWRYPYDSEESACGSQYTNITIKVDFQINNNIGAYEDKVILIIFNNQIQFKDPHDFYLSNLKDTSYIINGPTTGLECSFNYAISNNGLNQIPCAISILNKTAEVIVKDQ</sequence>
<accession>A0A0G0C3H5</accession>
<dbReference type="AlphaFoldDB" id="A0A0G0C3H5"/>
<name>A0A0G0C3H5_9BACT</name>
<reference evidence="1 2" key="1">
    <citation type="journal article" date="2015" name="Nature">
        <title>rRNA introns, odd ribosomes, and small enigmatic genomes across a large radiation of phyla.</title>
        <authorList>
            <person name="Brown C.T."/>
            <person name="Hug L.A."/>
            <person name="Thomas B.C."/>
            <person name="Sharon I."/>
            <person name="Castelle C.J."/>
            <person name="Singh A."/>
            <person name="Wilkins M.J."/>
            <person name="Williams K.H."/>
            <person name="Banfield J.F."/>
        </authorList>
    </citation>
    <scope>NUCLEOTIDE SEQUENCE [LARGE SCALE GENOMIC DNA]</scope>
</reference>
<evidence type="ECO:0000313" key="1">
    <source>
        <dbReference type="EMBL" id="KKP70621.1"/>
    </source>
</evidence>
<dbReference type="Proteomes" id="UP000034457">
    <property type="component" value="Unassembled WGS sequence"/>
</dbReference>
<protein>
    <submittedName>
        <fullName evidence="1">Uncharacterized protein</fullName>
    </submittedName>
</protein>